<evidence type="ECO:0000256" key="1">
    <source>
        <dbReference type="ARBA" id="ARBA00001400"/>
    </source>
</evidence>
<evidence type="ECO:0000256" key="4">
    <source>
        <dbReference type="ARBA" id="ARBA00019403"/>
    </source>
</evidence>
<evidence type="ECO:0000256" key="8">
    <source>
        <dbReference type="ARBA" id="ARBA00022801"/>
    </source>
</evidence>
<comment type="similarity">
    <text evidence="2">Belongs to the uracil-DNA glycosylase (UDG) superfamily. Type 4 (UDGa) family.</text>
</comment>
<dbReference type="InterPro" id="IPR005273">
    <property type="entry name" value="Ura-DNA_glyco_family4"/>
</dbReference>
<evidence type="ECO:0000256" key="7">
    <source>
        <dbReference type="ARBA" id="ARBA00022763"/>
    </source>
</evidence>
<gene>
    <name evidence="13" type="ORF">METZ01_LOCUS266271</name>
</gene>
<keyword evidence="5" id="KW-0004">4Fe-4S</keyword>
<dbReference type="SUPFAM" id="SSF52141">
    <property type="entry name" value="Uracil-DNA glycosylase-like"/>
    <property type="match status" value="1"/>
</dbReference>
<dbReference type="EC" id="3.2.2.27" evidence="3"/>
<keyword evidence="11" id="KW-0234">DNA repair</keyword>
<keyword evidence="9" id="KW-0408">Iron</keyword>
<sequence>MSQAVARWSSRQHKVLDALGIDMWVSPDRFTDAPATDSAAGVRVDGATDQDWIGLEREALSCTRCSLHRSRTQVVFGVGNPAADWLIIGEAPGVEEDRRGEPFVGRAGQLLNEMLRSAGLTREQVYIANILKCRPPENRDPRPEEVSCCIPYLERQIGHIAPRLILAVGRIAAQNLLGVDTPLGRLRGTVHNFGTGGIPVVVTYHPAYLLRSPSQKQKVWEDLLLAQQLVQDIS</sequence>
<evidence type="ECO:0000256" key="5">
    <source>
        <dbReference type="ARBA" id="ARBA00022485"/>
    </source>
</evidence>
<protein>
    <recommendedName>
        <fullName evidence="4">Type-4 uracil-DNA glycosylase</fullName>
        <ecNumber evidence="3">3.2.2.27</ecNumber>
    </recommendedName>
</protein>
<keyword evidence="8" id="KW-0378">Hydrolase</keyword>
<evidence type="ECO:0000256" key="10">
    <source>
        <dbReference type="ARBA" id="ARBA00023014"/>
    </source>
</evidence>
<dbReference type="PANTHER" id="PTHR33693:SF1">
    <property type="entry name" value="TYPE-4 URACIL-DNA GLYCOSYLASE"/>
    <property type="match status" value="1"/>
</dbReference>
<dbReference type="InterPro" id="IPR036895">
    <property type="entry name" value="Uracil-DNA_glycosylase-like_sf"/>
</dbReference>
<dbReference type="GO" id="GO:0046872">
    <property type="term" value="F:metal ion binding"/>
    <property type="evidence" value="ECO:0007669"/>
    <property type="project" value="UniProtKB-KW"/>
</dbReference>
<evidence type="ECO:0000256" key="3">
    <source>
        <dbReference type="ARBA" id="ARBA00012030"/>
    </source>
</evidence>
<keyword evidence="6" id="KW-0479">Metal-binding</keyword>
<dbReference type="EMBL" id="UINC01075338">
    <property type="protein sequence ID" value="SVC13417.1"/>
    <property type="molecule type" value="Genomic_DNA"/>
</dbReference>
<organism evidence="13">
    <name type="scientific">marine metagenome</name>
    <dbReference type="NCBI Taxonomy" id="408172"/>
    <lineage>
        <taxon>unclassified sequences</taxon>
        <taxon>metagenomes</taxon>
        <taxon>ecological metagenomes</taxon>
    </lineage>
</organism>
<dbReference type="CDD" id="cd10030">
    <property type="entry name" value="UDG-F4_TTUDGA_SPO1dp_like"/>
    <property type="match status" value="1"/>
</dbReference>
<keyword evidence="10" id="KW-0411">Iron-sulfur</keyword>
<evidence type="ECO:0000256" key="9">
    <source>
        <dbReference type="ARBA" id="ARBA00023004"/>
    </source>
</evidence>
<keyword evidence="7" id="KW-0227">DNA damage</keyword>
<dbReference type="Pfam" id="PF03167">
    <property type="entry name" value="UDG"/>
    <property type="match status" value="1"/>
</dbReference>
<evidence type="ECO:0000259" key="12">
    <source>
        <dbReference type="SMART" id="SM00986"/>
    </source>
</evidence>
<dbReference type="SMART" id="SM00986">
    <property type="entry name" value="UDG"/>
    <property type="match status" value="1"/>
</dbReference>
<dbReference type="SMART" id="SM00987">
    <property type="entry name" value="UreE_C"/>
    <property type="match status" value="1"/>
</dbReference>
<dbReference type="PANTHER" id="PTHR33693">
    <property type="entry name" value="TYPE-5 URACIL-DNA GLYCOSYLASE"/>
    <property type="match status" value="1"/>
</dbReference>
<dbReference type="NCBIfam" id="TIGR00758">
    <property type="entry name" value="UDG_fam4"/>
    <property type="match status" value="1"/>
</dbReference>
<accession>A0A382JQX5</accession>
<evidence type="ECO:0000256" key="2">
    <source>
        <dbReference type="ARBA" id="ARBA00006521"/>
    </source>
</evidence>
<reference evidence="13" key="1">
    <citation type="submission" date="2018-05" db="EMBL/GenBank/DDBJ databases">
        <authorList>
            <person name="Lanie J.A."/>
            <person name="Ng W.-L."/>
            <person name="Kazmierczak K.M."/>
            <person name="Andrzejewski T.M."/>
            <person name="Davidsen T.M."/>
            <person name="Wayne K.J."/>
            <person name="Tettelin H."/>
            <person name="Glass J.I."/>
            <person name="Rusch D."/>
            <person name="Podicherti R."/>
            <person name="Tsui H.-C.T."/>
            <person name="Winkler M.E."/>
        </authorList>
    </citation>
    <scope>NUCLEOTIDE SEQUENCE</scope>
</reference>
<evidence type="ECO:0000313" key="13">
    <source>
        <dbReference type="EMBL" id="SVC13417.1"/>
    </source>
</evidence>
<dbReference type="GO" id="GO:0004844">
    <property type="term" value="F:uracil DNA N-glycosylase activity"/>
    <property type="evidence" value="ECO:0007669"/>
    <property type="project" value="UniProtKB-EC"/>
</dbReference>
<evidence type="ECO:0000256" key="11">
    <source>
        <dbReference type="ARBA" id="ARBA00023204"/>
    </source>
</evidence>
<dbReference type="GO" id="GO:0051539">
    <property type="term" value="F:4 iron, 4 sulfur cluster binding"/>
    <property type="evidence" value="ECO:0007669"/>
    <property type="project" value="UniProtKB-KW"/>
</dbReference>
<feature type="domain" description="Uracil-DNA glycosylase-like" evidence="12">
    <location>
        <begin position="76"/>
        <end position="224"/>
    </location>
</feature>
<proteinExistence type="inferred from homology"/>
<name>A0A382JQX5_9ZZZZ</name>
<evidence type="ECO:0000256" key="6">
    <source>
        <dbReference type="ARBA" id="ARBA00022723"/>
    </source>
</evidence>
<comment type="catalytic activity">
    <reaction evidence="1">
        <text>Hydrolyzes single-stranded DNA or mismatched double-stranded DNA and polynucleotides, releasing free uracil.</text>
        <dbReference type="EC" id="3.2.2.27"/>
    </reaction>
</comment>
<dbReference type="GO" id="GO:0006281">
    <property type="term" value="P:DNA repair"/>
    <property type="evidence" value="ECO:0007669"/>
    <property type="project" value="UniProtKB-KW"/>
</dbReference>
<dbReference type="InterPro" id="IPR005122">
    <property type="entry name" value="Uracil-DNA_glycosylase-like"/>
</dbReference>
<dbReference type="InterPro" id="IPR051536">
    <property type="entry name" value="UDG_Type-4/5"/>
</dbReference>
<dbReference type="Gene3D" id="3.40.470.10">
    <property type="entry name" value="Uracil-DNA glycosylase-like domain"/>
    <property type="match status" value="1"/>
</dbReference>
<dbReference type="AlphaFoldDB" id="A0A382JQX5"/>